<keyword evidence="1" id="KW-0175">Coiled coil</keyword>
<dbReference type="RefSeq" id="WP_201921954.1">
    <property type="nucleotide sequence ID" value="NZ_JAERQG010000003.1"/>
</dbReference>
<dbReference type="InterPro" id="IPR025645">
    <property type="entry name" value="DUF4349"/>
</dbReference>
<reference evidence="4" key="1">
    <citation type="submission" date="2021-01" db="EMBL/GenBank/DDBJ databases">
        <title>Marivirga sp. nov., isolated from intertidal surface sediments.</title>
        <authorList>
            <person name="Zhang M."/>
        </authorList>
    </citation>
    <scope>NUCLEOTIDE SEQUENCE</scope>
    <source>
        <strain evidence="4">SM1354</strain>
    </source>
</reference>
<evidence type="ECO:0000259" key="3">
    <source>
        <dbReference type="Pfam" id="PF14257"/>
    </source>
</evidence>
<dbReference type="Proteomes" id="UP000642920">
    <property type="component" value="Unassembled WGS sequence"/>
</dbReference>
<keyword evidence="2" id="KW-1133">Transmembrane helix</keyword>
<evidence type="ECO:0000313" key="4">
    <source>
        <dbReference type="EMBL" id="MBL0766095.1"/>
    </source>
</evidence>
<evidence type="ECO:0000313" key="5">
    <source>
        <dbReference type="Proteomes" id="UP000642920"/>
    </source>
</evidence>
<feature type="domain" description="DUF4349" evidence="3">
    <location>
        <begin position="57"/>
        <end position="263"/>
    </location>
</feature>
<keyword evidence="2" id="KW-0472">Membrane</keyword>
<dbReference type="PROSITE" id="PS51257">
    <property type="entry name" value="PROKAR_LIPOPROTEIN"/>
    <property type="match status" value="1"/>
</dbReference>
<organism evidence="4 5">
    <name type="scientific">Marivirga atlantica</name>
    <dbReference type="NCBI Taxonomy" id="1548457"/>
    <lineage>
        <taxon>Bacteria</taxon>
        <taxon>Pseudomonadati</taxon>
        <taxon>Bacteroidota</taxon>
        <taxon>Cytophagia</taxon>
        <taxon>Cytophagales</taxon>
        <taxon>Marivirgaceae</taxon>
        <taxon>Marivirga</taxon>
    </lineage>
</organism>
<comment type="caution">
    <text evidence="4">The sequence shown here is derived from an EMBL/GenBank/DDBJ whole genome shotgun (WGS) entry which is preliminary data.</text>
</comment>
<name>A0A937AC39_9BACT</name>
<keyword evidence="5" id="KW-1185">Reference proteome</keyword>
<feature type="transmembrane region" description="Helical" evidence="2">
    <location>
        <begin position="237"/>
        <end position="265"/>
    </location>
</feature>
<proteinExistence type="predicted"/>
<sequence length="278" mass="32279">MKNFVLALLITLSACSGNPENLEAYNEASVANLMELPATKQSAQPDSKAGTNEIRKKLVYKGGIEFESKNIEKDYQKISELLPKYEAYLENEDQSKNDYRINYHLTIRVPVDAYDTVYSKISSYAYKLDNRFSRIEDVTEQYYDLKGRLKNQQELEKRYLQLLNKADDIKDVLAIENKLNEVRTEIEYLQGQFNYLSKQVSYSTIEVNFYEKLPYEDSISGRDSFGERIANALTDGWHIFISFIVGLISLWPFILLIVLVIILTITLRSKFKKKKIEL</sequence>
<evidence type="ECO:0000256" key="1">
    <source>
        <dbReference type="SAM" id="Coils"/>
    </source>
</evidence>
<protein>
    <submittedName>
        <fullName evidence="4">DUF4349 domain-containing protein</fullName>
    </submittedName>
</protein>
<dbReference type="EMBL" id="JAERQG010000003">
    <property type="protein sequence ID" value="MBL0766095.1"/>
    <property type="molecule type" value="Genomic_DNA"/>
</dbReference>
<evidence type="ECO:0000256" key="2">
    <source>
        <dbReference type="SAM" id="Phobius"/>
    </source>
</evidence>
<keyword evidence="2" id="KW-0812">Transmembrane</keyword>
<gene>
    <name evidence="4" type="ORF">JKP34_12585</name>
</gene>
<dbReference type="Pfam" id="PF14257">
    <property type="entry name" value="DUF4349"/>
    <property type="match status" value="1"/>
</dbReference>
<feature type="coiled-coil region" evidence="1">
    <location>
        <begin position="152"/>
        <end position="192"/>
    </location>
</feature>
<dbReference type="AlphaFoldDB" id="A0A937AC39"/>
<accession>A0A937AC39</accession>